<dbReference type="OrthoDB" id="8119704at2759"/>
<dbReference type="InterPro" id="IPR029058">
    <property type="entry name" value="AB_hydrolase_fold"/>
</dbReference>
<evidence type="ECO:0000313" key="3">
    <source>
        <dbReference type="Proteomes" id="UP000014071"/>
    </source>
</evidence>
<dbReference type="STRING" id="1305764.R9PAW5"/>
<accession>R9PAW5</accession>
<dbReference type="AlphaFoldDB" id="R9PAW5"/>
<name>R9PAW5_PSEHS</name>
<dbReference type="HOGENOM" id="CLU_020336_25_0_1"/>
<dbReference type="Proteomes" id="UP000014071">
    <property type="component" value="Unassembled WGS sequence"/>
</dbReference>
<keyword evidence="3" id="KW-1185">Reference proteome</keyword>
<dbReference type="EMBL" id="DF238820">
    <property type="protein sequence ID" value="GAC98357.1"/>
    <property type="molecule type" value="Genomic_DNA"/>
</dbReference>
<dbReference type="SUPFAM" id="SSF53474">
    <property type="entry name" value="alpha/beta-Hydrolases"/>
    <property type="match status" value="1"/>
</dbReference>
<dbReference type="Gene3D" id="3.40.50.1820">
    <property type="entry name" value="alpha/beta hydrolase"/>
    <property type="match status" value="1"/>
</dbReference>
<evidence type="ECO:0000313" key="2">
    <source>
        <dbReference type="EMBL" id="GAC98357.1"/>
    </source>
</evidence>
<feature type="domain" description="AB hydrolase-1" evidence="1">
    <location>
        <begin position="32"/>
        <end position="260"/>
    </location>
</feature>
<dbReference type="InterPro" id="IPR000073">
    <property type="entry name" value="AB_hydrolase_1"/>
</dbReference>
<sequence>MSSAKTQFFDLPDSGGCRMAYRTLNSASSRTPLFLINGLSAVMTDWSPLFESLAATRPVVISDHRAIGESTVTEEWDQELTLESMGLDVLHLASHLGYTTIDLLGFSMGGHITQALLSSPSATVVDGLVSLAGVKIRKAVLSATMTKLPRGDANLNELNAEAEKIPDKKQRNEFITEQMMRLQYHPSALDSNPTLQRKFQSRLREVRQTSRPAWIIGLQFMAIQQADLRKQLHRIPCTVPVLVIHGKRDRMVLWNESEHILTGIQHASRLTTPDEEFAHFWYDYFDIDFWSTSIVNFLDDQTKSKL</sequence>
<dbReference type="InterPro" id="IPR050471">
    <property type="entry name" value="AB_hydrolase"/>
</dbReference>
<gene>
    <name evidence="2" type="ORF">PHSY_005950</name>
</gene>
<evidence type="ECO:0000259" key="1">
    <source>
        <dbReference type="Pfam" id="PF00561"/>
    </source>
</evidence>
<dbReference type="RefSeq" id="XP_012191944.1">
    <property type="nucleotide sequence ID" value="XM_012336554.1"/>
</dbReference>
<dbReference type="eggNOG" id="ENOG502S36V">
    <property type="taxonomic scope" value="Eukaryota"/>
</dbReference>
<dbReference type="GeneID" id="24111223"/>
<dbReference type="PANTHER" id="PTHR43433:SF5">
    <property type="entry name" value="AB HYDROLASE-1 DOMAIN-CONTAINING PROTEIN"/>
    <property type="match status" value="1"/>
</dbReference>
<proteinExistence type="predicted"/>
<protein>
    <submittedName>
        <fullName evidence="2">Mitochondrial protein</fullName>
    </submittedName>
</protein>
<dbReference type="PANTHER" id="PTHR43433">
    <property type="entry name" value="HYDROLASE, ALPHA/BETA FOLD FAMILY PROTEIN"/>
    <property type="match status" value="1"/>
</dbReference>
<reference evidence="3" key="1">
    <citation type="journal article" date="2013" name="Genome Announc.">
        <title>Draft genome sequence of the basidiomycetous yeast-like fungus Pseudozyma hubeiensis SY62, which produces an abundant amount of the biosurfactant mannosylerythritol lipids.</title>
        <authorList>
            <person name="Konishi M."/>
            <person name="Hatada Y."/>
            <person name="Horiuchi J."/>
        </authorList>
    </citation>
    <scope>NUCLEOTIDE SEQUENCE [LARGE SCALE GENOMIC DNA]</scope>
    <source>
        <strain evidence="3">SY62</strain>
    </source>
</reference>
<dbReference type="Pfam" id="PF00561">
    <property type="entry name" value="Abhydrolase_1"/>
    <property type="match status" value="1"/>
</dbReference>
<organism evidence="2 3">
    <name type="scientific">Pseudozyma hubeiensis (strain SY62)</name>
    <name type="common">Yeast</name>
    <dbReference type="NCBI Taxonomy" id="1305764"/>
    <lineage>
        <taxon>Eukaryota</taxon>
        <taxon>Fungi</taxon>
        <taxon>Dikarya</taxon>
        <taxon>Basidiomycota</taxon>
        <taxon>Ustilaginomycotina</taxon>
        <taxon>Ustilaginomycetes</taxon>
        <taxon>Ustilaginales</taxon>
        <taxon>Ustilaginaceae</taxon>
        <taxon>Pseudozyma</taxon>
    </lineage>
</organism>